<dbReference type="PROSITE" id="PS50801">
    <property type="entry name" value="STAS"/>
    <property type="match status" value="1"/>
</dbReference>
<reference evidence="2 3" key="1">
    <citation type="submission" date="2020-08" db="EMBL/GenBank/DDBJ databases">
        <title>Genomic Encyclopedia of Type Strains, Phase IV (KMG-IV): sequencing the most valuable type-strain genomes for metagenomic binning, comparative biology and taxonomic classification.</title>
        <authorList>
            <person name="Goeker M."/>
        </authorList>
    </citation>
    <scope>NUCLEOTIDE SEQUENCE [LARGE SCALE GENOMIC DNA]</scope>
    <source>
        <strain evidence="2 3">DSM 4731</strain>
    </source>
</reference>
<feature type="domain" description="STAS" evidence="1">
    <location>
        <begin position="1"/>
        <end position="66"/>
    </location>
</feature>
<dbReference type="InterPro" id="IPR002645">
    <property type="entry name" value="STAS_dom"/>
</dbReference>
<dbReference type="RefSeq" id="WP_054764755.1">
    <property type="nucleotide sequence ID" value="NZ_CAJFZS010000002.1"/>
</dbReference>
<name>A0A7W9FBF5_9CAUL</name>
<organism evidence="2 3">
    <name type="scientific">Brevundimonas aurantiaca</name>
    <dbReference type="NCBI Taxonomy" id="74316"/>
    <lineage>
        <taxon>Bacteria</taxon>
        <taxon>Pseudomonadati</taxon>
        <taxon>Pseudomonadota</taxon>
        <taxon>Alphaproteobacteria</taxon>
        <taxon>Caulobacterales</taxon>
        <taxon>Caulobacteraceae</taxon>
        <taxon>Brevundimonas</taxon>
    </lineage>
</organism>
<keyword evidence="3" id="KW-1185">Reference proteome</keyword>
<protein>
    <submittedName>
        <fullName evidence="2">Chemotaxis protein CheX</fullName>
    </submittedName>
</protein>
<proteinExistence type="predicted"/>
<evidence type="ECO:0000259" key="1">
    <source>
        <dbReference type="PROSITE" id="PS50801"/>
    </source>
</evidence>
<gene>
    <name evidence="2" type="ORF">GGQ93_002795</name>
</gene>
<sequence>MAEVISLASVLDMNAAEPLKAELLAKRGQAVTVDASGVERLGGLCLQVLLSARKTWAADGVDLMITPQSTSFAEQWAAFGASETNAPDLTEGALA</sequence>
<dbReference type="InterPro" id="IPR036513">
    <property type="entry name" value="STAS_dom_sf"/>
</dbReference>
<dbReference type="EMBL" id="JACHOQ010000009">
    <property type="protein sequence ID" value="MBB5741059.1"/>
    <property type="molecule type" value="Genomic_DNA"/>
</dbReference>
<dbReference type="SUPFAM" id="SSF52091">
    <property type="entry name" value="SpoIIaa-like"/>
    <property type="match status" value="1"/>
</dbReference>
<dbReference type="AlphaFoldDB" id="A0A7W9FBF5"/>
<dbReference type="InterPro" id="IPR058548">
    <property type="entry name" value="MlaB-like_STAS"/>
</dbReference>
<dbReference type="Proteomes" id="UP000527324">
    <property type="component" value="Unassembled WGS sequence"/>
</dbReference>
<accession>A0A7W9FBF5</accession>
<dbReference type="Pfam" id="PF13466">
    <property type="entry name" value="STAS_2"/>
    <property type="match status" value="1"/>
</dbReference>
<evidence type="ECO:0000313" key="3">
    <source>
        <dbReference type="Proteomes" id="UP000527324"/>
    </source>
</evidence>
<dbReference type="GeneID" id="88840884"/>
<evidence type="ECO:0000313" key="2">
    <source>
        <dbReference type="EMBL" id="MBB5741059.1"/>
    </source>
</evidence>
<dbReference type="Gene3D" id="3.30.750.24">
    <property type="entry name" value="STAS domain"/>
    <property type="match status" value="1"/>
</dbReference>
<comment type="caution">
    <text evidence="2">The sequence shown here is derived from an EMBL/GenBank/DDBJ whole genome shotgun (WGS) entry which is preliminary data.</text>
</comment>